<sequence length="343" mass="38182">MPPTTRSQTNPELSLTSLEDCQIKFIGEGAANLVFAITPPPNSPLTSIFNGYLLRVPKAETKTHDYPSLQSYWETTICPLFPSSNLVQQRLIRLSSPSSITAKLNTALGTVESTRRPDFQGTCVLSSAEYGMLVEDMRSVSGGDLSLEFKPKWLSPSPSAPPSSLRCRNCAREALRNSLHPSHHKSHHAKIPCPLDLLHCSHSSASLSNMMSYISPPPPLNTVSKLDALTAWLQSNTLLPQLRQAQIAHDKTGPLGEGINGEELQLAMTLRDCSCFLRIPSDYPRQPVEAKLADLDKKNWEKKLSYWQGLERELIEGGYYEAKEEPRQVTDCWLERQAKSLKD</sequence>
<evidence type="ECO:0000256" key="2">
    <source>
        <dbReference type="ARBA" id="ARBA00008305"/>
    </source>
</evidence>
<proteinExistence type="inferred from homology"/>
<comment type="caution">
    <text evidence="10">The sequence shown here is derived from an EMBL/GenBank/DDBJ whole genome shotgun (WGS) entry which is preliminary data.</text>
</comment>
<gene>
    <name evidence="10" type="ORF">QBC35DRAFT_491179</name>
</gene>
<comment type="domain">
    <text evidence="9">The EXKPK motif is conserved in inositol-pentakisphosphate 2-kinases of both family 1 and 2.</text>
</comment>
<dbReference type="Proteomes" id="UP001302126">
    <property type="component" value="Unassembled WGS sequence"/>
</dbReference>
<reference evidence="10" key="2">
    <citation type="submission" date="2023-05" db="EMBL/GenBank/DDBJ databases">
        <authorList>
            <consortium name="Lawrence Berkeley National Laboratory"/>
            <person name="Steindorff A."/>
            <person name="Hensen N."/>
            <person name="Bonometti L."/>
            <person name="Westerberg I."/>
            <person name="Brannstrom I.O."/>
            <person name="Guillou S."/>
            <person name="Cros-Aarteil S."/>
            <person name="Calhoun S."/>
            <person name="Haridas S."/>
            <person name="Kuo A."/>
            <person name="Mondo S."/>
            <person name="Pangilinan J."/>
            <person name="Riley R."/>
            <person name="Labutti K."/>
            <person name="Andreopoulos B."/>
            <person name="Lipzen A."/>
            <person name="Chen C."/>
            <person name="Yanf M."/>
            <person name="Daum C."/>
            <person name="Ng V."/>
            <person name="Clum A."/>
            <person name="Ohm R."/>
            <person name="Martin F."/>
            <person name="Silar P."/>
            <person name="Natvig D."/>
            <person name="Lalanne C."/>
            <person name="Gautier V."/>
            <person name="Ament-Velasquez S.L."/>
            <person name="Kruys A."/>
            <person name="Hutchinson M.I."/>
            <person name="Powell A.J."/>
            <person name="Barry K."/>
            <person name="Miller A.N."/>
            <person name="Grigoriev I.V."/>
            <person name="Debuchy R."/>
            <person name="Gladieux P."/>
            <person name="Thoren M.H."/>
            <person name="Johannesson H."/>
        </authorList>
    </citation>
    <scope>NUCLEOTIDE SEQUENCE</scope>
    <source>
        <strain evidence="10">PSN309</strain>
    </source>
</reference>
<evidence type="ECO:0000256" key="4">
    <source>
        <dbReference type="ARBA" id="ARBA00014846"/>
    </source>
</evidence>
<reference evidence="10" key="1">
    <citation type="journal article" date="2023" name="Mol. Phylogenet. Evol.">
        <title>Genome-scale phylogeny and comparative genomics of the fungal order Sordariales.</title>
        <authorList>
            <person name="Hensen N."/>
            <person name="Bonometti L."/>
            <person name="Westerberg I."/>
            <person name="Brannstrom I.O."/>
            <person name="Guillou S."/>
            <person name="Cros-Aarteil S."/>
            <person name="Calhoun S."/>
            <person name="Haridas S."/>
            <person name="Kuo A."/>
            <person name="Mondo S."/>
            <person name="Pangilinan J."/>
            <person name="Riley R."/>
            <person name="LaButti K."/>
            <person name="Andreopoulos B."/>
            <person name="Lipzen A."/>
            <person name="Chen C."/>
            <person name="Yan M."/>
            <person name="Daum C."/>
            <person name="Ng V."/>
            <person name="Clum A."/>
            <person name="Steindorff A."/>
            <person name="Ohm R.A."/>
            <person name="Martin F."/>
            <person name="Silar P."/>
            <person name="Natvig D.O."/>
            <person name="Lalanne C."/>
            <person name="Gautier V."/>
            <person name="Ament-Velasquez S.L."/>
            <person name="Kruys A."/>
            <person name="Hutchinson M.I."/>
            <person name="Powell A.J."/>
            <person name="Barry K."/>
            <person name="Miller A.N."/>
            <person name="Grigoriev I.V."/>
            <person name="Debuchy R."/>
            <person name="Gladieux P."/>
            <person name="Hiltunen Thoren M."/>
            <person name="Johannesson H."/>
        </authorList>
    </citation>
    <scope>NUCLEOTIDE SEQUENCE</scope>
    <source>
        <strain evidence="10">PSN309</strain>
    </source>
</reference>
<dbReference type="GO" id="GO:0035299">
    <property type="term" value="F:inositol-1,3,4,5,6-pentakisphosphate 2-kinase activity"/>
    <property type="evidence" value="ECO:0007669"/>
    <property type="project" value="UniProtKB-EC"/>
</dbReference>
<comment type="function">
    <text evidence="1">Has kinase activity and phosphorylates inositol-1,3,4,5,6-pentakisphosphate (Ins(1,3,4,5,6)P5) to produce 1,2,3,4,5,6-hexakisphosphate (InsP6), also known as phytate.</text>
</comment>
<evidence type="ECO:0000256" key="8">
    <source>
        <dbReference type="ARBA" id="ARBA00022840"/>
    </source>
</evidence>
<comment type="function">
    <text evidence="9">Phosphorylates Ins(1,3,4,5,6)P5 at position 2 to form Ins(1,2,3,4,5,6)P6 (InsP6 or phytate).</text>
</comment>
<comment type="similarity">
    <text evidence="2">Belongs to the IPK1 type 1 family.</text>
</comment>
<evidence type="ECO:0000313" key="11">
    <source>
        <dbReference type="Proteomes" id="UP001302126"/>
    </source>
</evidence>
<keyword evidence="8 9" id="KW-0067">ATP-binding</keyword>
<organism evidence="10 11">
    <name type="scientific">Podospora australis</name>
    <dbReference type="NCBI Taxonomy" id="1536484"/>
    <lineage>
        <taxon>Eukaryota</taxon>
        <taxon>Fungi</taxon>
        <taxon>Dikarya</taxon>
        <taxon>Ascomycota</taxon>
        <taxon>Pezizomycotina</taxon>
        <taxon>Sordariomycetes</taxon>
        <taxon>Sordariomycetidae</taxon>
        <taxon>Sordariales</taxon>
        <taxon>Podosporaceae</taxon>
        <taxon>Podospora</taxon>
    </lineage>
</organism>
<dbReference type="PANTHER" id="PTHR14456:SF2">
    <property type="entry name" value="INOSITOL-PENTAKISPHOSPHATE 2-KINASE"/>
    <property type="match status" value="1"/>
</dbReference>
<dbReference type="GO" id="GO:0032958">
    <property type="term" value="P:inositol phosphate biosynthetic process"/>
    <property type="evidence" value="ECO:0007669"/>
    <property type="project" value="TreeGrafter"/>
</dbReference>
<evidence type="ECO:0000256" key="1">
    <source>
        <dbReference type="ARBA" id="ARBA00003979"/>
    </source>
</evidence>
<dbReference type="Pfam" id="PF06090">
    <property type="entry name" value="Ins_P5_2-kin"/>
    <property type="match status" value="1"/>
</dbReference>
<keyword evidence="11" id="KW-1185">Reference proteome</keyword>
<evidence type="ECO:0000256" key="7">
    <source>
        <dbReference type="ARBA" id="ARBA00022777"/>
    </source>
</evidence>
<evidence type="ECO:0000256" key="3">
    <source>
        <dbReference type="ARBA" id="ARBA00012023"/>
    </source>
</evidence>
<dbReference type="GO" id="GO:0005634">
    <property type="term" value="C:nucleus"/>
    <property type="evidence" value="ECO:0007669"/>
    <property type="project" value="TreeGrafter"/>
</dbReference>
<evidence type="ECO:0000256" key="9">
    <source>
        <dbReference type="RuleBase" id="RU364126"/>
    </source>
</evidence>
<comment type="catalytic activity">
    <reaction evidence="9">
        <text>1D-myo-inositol 1,3,4,5,6-pentakisphosphate + ATP = 1D-myo-inositol hexakisphosphate + ADP + H(+)</text>
        <dbReference type="Rhea" id="RHEA:20313"/>
        <dbReference type="ChEBI" id="CHEBI:15378"/>
        <dbReference type="ChEBI" id="CHEBI:30616"/>
        <dbReference type="ChEBI" id="CHEBI:57733"/>
        <dbReference type="ChEBI" id="CHEBI:58130"/>
        <dbReference type="ChEBI" id="CHEBI:456216"/>
        <dbReference type="EC" id="2.7.1.158"/>
    </reaction>
</comment>
<evidence type="ECO:0000256" key="5">
    <source>
        <dbReference type="ARBA" id="ARBA00022679"/>
    </source>
</evidence>
<dbReference type="GO" id="GO:0005524">
    <property type="term" value="F:ATP binding"/>
    <property type="evidence" value="ECO:0007669"/>
    <property type="project" value="UniProtKB-KW"/>
</dbReference>
<evidence type="ECO:0000256" key="6">
    <source>
        <dbReference type="ARBA" id="ARBA00022741"/>
    </source>
</evidence>
<dbReference type="EC" id="2.7.1.158" evidence="3 9"/>
<name>A0AAN7AIN1_9PEZI</name>
<dbReference type="InterPro" id="IPR009286">
    <property type="entry name" value="Ins_P5_2-kin"/>
</dbReference>
<dbReference type="AlphaFoldDB" id="A0AAN7AIN1"/>
<keyword evidence="5 9" id="KW-0808">Transferase</keyword>
<accession>A0AAN7AIN1</accession>
<keyword evidence="6 9" id="KW-0547">Nucleotide-binding</keyword>
<dbReference type="PANTHER" id="PTHR14456">
    <property type="entry name" value="INOSITOL POLYPHOSPHATE KINASE 1"/>
    <property type="match status" value="1"/>
</dbReference>
<evidence type="ECO:0000313" key="10">
    <source>
        <dbReference type="EMBL" id="KAK4190056.1"/>
    </source>
</evidence>
<keyword evidence="7 9" id="KW-0418">Kinase</keyword>
<protein>
    <recommendedName>
        <fullName evidence="4 9">Inositol-pentakisphosphate 2-kinase</fullName>
        <ecNumber evidence="3 9">2.7.1.158</ecNumber>
    </recommendedName>
</protein>
<dbReference type="EMBL" id="MU864369">
    <property type="protein sequence ID" value="KAK4190056.1"/>
    <property type="molecule type" value="Genomic_DNA"/>
</dbReference>